<dbReference type="InterPro" id="IPR002364">
    <property type="entry name" value="Quin_OxRdtase/zeta-crystal_CS"/>
</dbReference>
<dbReference type="Proteomes" id="UP001310386">
    <property type="component" value="Unassembled WGS sequence"/>
</dbReference>
<dbReference type="SUPFAM" id="SSF50129">
    <property type="entry name" value="GroES-like"/>
    <property type="match status" value="1"/>
</dbReference>
<evidence type="ECO:0000256" key="1">
    <source>
        <dbReference type="ARBA" id="ARBA00022857"/>
    </source>
</evidence>
<dbReference type="Pfam" id="PF00107">
    <property type="entry name" value="ADH_zinc_N"/>
    <property type="match status" value="1"/>
</dbReference>
<evidence type="ECO:0000256" key="2">
    <source>
        <dbReference type="ARBA" id="ARBA00023002"/>
    </source>
</evidence>
<reference evidence="4" key="1">
    <citation type="submission" date="2023-12" db="EMBL/GenBank/DDBJ databases">
        <title>Fervidustalea candida gen. nov., sp. nov., a novel member of the family Paenibacillaceae isolated from a geothermal area.</title>
        <authorList>
            <person name="Li W.-J."/>
            <person name="Jiao J.-Y."/>
            <person name="Chen Y."/>
        </authorList>
    </citation>
    <scope>NUCLEOTIDE SEQUENCE</scope>
    <source>
        <strain evidence="4">SYSU GA230002</strain>
    </source>
</reference>
<dbReference type="RefSeq" id="WP_371755615.1">
    <property type="nucleotide sequence ID" value="NZ_JAYJLD010000037.1"/>
</dbReference>
<evidence type="ECO:0000313" key="4">
    <source>
        <dbReference type="EMBL" id="MEB3103489.1"/>
    </source>
</evidence>
<dbReference type="InterPro" id="IPR011032">
    <property type="entry name" value="GroES-like_sf"/>
</dbReference>
<protein>
    <submittedName>
        <fullName evidence="4">Zinc-binding dehydrogenase</fullName>
    </submittedName>
</protein>
<evidence type="ECO:0000313" key="5">
    <source>
        <dbReference type="Proteomes" id="UP001310386"/>
    </source>
</evidence>
<dbReference type="InterPro" id="IPR020843">
    <property type="entry name" value="ER"/>
</dbReference>
<dbReference type="InterPro" id="IPR036291">
    <property type="entry name" value="NAD(P)-bd_dom_sf"/>
</dbReference>
<dbReference type="SMART" id="SM00829">
    <property type="entry name" value="PKS_ER"/>
    <property type="match status" value="1"/>
</dbReference>
<evidence type="ECO:0000259" key="3">
    <source>
        <dbReference type="SMART" id="SM00829"/>
    </source>
</evidence>
<proteinExistence type="predicted"/>
<keyword evidence="1" id="KW-0521">NADP</keyword>
<sequence length="327" mass="34869">MKAIVVNRQGGPEVMEFRQDVELPEPGPRQVLIRVQGTSVNFADIKARYGQYHAANGKTHYIPGLDLTGIIERVGSEVKSLQPGQRVIAFPINGSYAEYAAADEALTFPIPESLSIETAAACPIVSFTSFNLLHQAARLEKGETVLIHAASGGVGTTAVQMAKLLGAGKVIGTVGSDSKAGIVREAGADAVINYRQEALGEKVLELTDGRGADVILDSVGGEVFEQSLKVLAMFGRLVNFGDAGGAGIADWGELKYSSCRSIIGYSFGTYRKNRPETLKETAANVLSYLAEGELTIYVSRAFPLAEAAQAHQWMGSRQHTGKLILLT</sequence>
<feature type="domain" description="Enoyl reductase (ER)" evidence="3">
    <location>
        <begin position="10"/>
        <end position="325"/>
    </location>
</feature>
<name>A0ABU5ZLU7_9BACL</name>
<accession>A0ABU5ZLU7</accession>
<dbReference type="InterPro" id="IPR013149">
    <property type="entry name" value="ADH-like_C"/>
</dbReference>
<dbReference type="Gene3D" id="3.90.180.10">
    <property type="entry name" value="Medium-chain alcohol dehydrogenases, catalytic domain"/>
    <property type="match status" value="1"/>
</dbReference>
<dbReference type="PROSITE" id="PS01162">
    <property type="entry name" value="QOR_ZETA_CRYSTAL"/>
    <property type="match status" value="1"/>
</dbReference>
<keyword evidence="5" id="KW-1185">Reference proteome</keyword>
<dbReference type="SUPFAM" id="SSF51735">
    <property type="entry name" value="NAD(P)-binding Rossmann-fold domains"/>
    <property type="match status" value="1"/>
</dbReference>
<dbReference type="Pfam" id="PF08240">
    <property type="entry name" value="ADH_N"/>
    <property type="match status" value="1"/>
</dbReference>
<comment type="caution">
    <text evidence="4">The sequence shown here is derived from an EMBL/GenBank/DDBJ whole genome shotgun (WGS) entry which is preliminary data.</text>
</comment>
<dbReference type="Gene3D" id="3.40.50.720">
    <property type="entry name" value="NAD(P)-binding Rossmann-like Domain"/>
    <property type="match status" value="1"/>
</dbReference>
<gene>
    <name evidence="4" type="ORF">VF724_17790</name>
</gene>
<organism evidence="4 5">
    <name type="scientific">Ferviditalea candida</name>
    <dbReference type="NCBI Taxonomy" id="3108399"/>
    <lineage>
        <taxon>Bacteria</taxon>
        <taxon>Bacillati</taxon>
        <taxon>Bacillota</taxon>
        <taxon>Bacilli</taxon>
        <taxon>Bacillales</taxon>
        <taxon>Paenibacillaceae</taxon>
        <taxon>Ferviditalea</taxon>
    </lineage>
</organism>
<dbReference type="InterPro" id="IPR013154">
    <property type="entry name" value="ADH-like_N"/>
</dbReference>
<dbReference type="PANTHER" id="PTHR48106">
    <property type="entry name" value="QUINONE OXIDOREDUCTASE PIG3-RELATED"/>
    <property type="match status" value="1"/>
</dbReference>
<keyword evidence="2" id="KW-0560">Oxidoreductase</keyword>
<dbReference type="PANTHER" id="PTHR48106:SF13">
    <property type="entry name" value="QUINONE OXIDOREDUCTASE-RELATED"/>
    <property type="match status" value="1"/>
</dbReference>
<dbReference type="EMBL" id="JAYJLD010000037">
    <property type="protein sequence ID" value="MEB3103489.1"/>
    <property type="molecule type" value="Genomic_DNA"/>
</dbReference>